<sequence length="255" mass="25687">MAALSCGALLLTGCSAGAGSGRAGGGGPAPLNAKAGSATGPSARPPIEGRPGPGTAGEVAAVPGLGPGTRARIPARTRQALVVTGAGRDSSAGTAALHQQGAQGVWRTVAGPWPAHNALRGWTDDHRAGDLRSPIGVFGLGDAGGLLPDPGTALPYDQDIEFGDSGTGYLDESLEGSFDYVLAIDYNRVPGTSPLDKTRPLGADKGSGIWLHVDHGGPTKGCVSLPRGRMRELLRALDPRLRPVVVMGDAASLRG</sequence>
<comment type="caution">
    <text evidence="3">The sequence shown here is derived from an EMBL/GenBank/DDBJ whole genome shotgun (WGS) entry which is preliminary data.</text>
</comment>
<gene>
    <name evidence="3" type="ORF">AB852_35810</name>
</gene>
<evidence type="ECO:0000256" key="1">
    <source>
        <dbReference type="SAM" id="MobiDB-lite"/>
    </source>
</evidence>
<protein>
    <submittedName>
        <fullName evidence="3">Lipoprotein</fullName>
    </submittedName>
</protein>
<dbReference type="STRING" id="1048205.AB852_35810"/>
<dbReference type="AlphaFoldDB" id="A0A1Q4UXK2"/>
<keyword evidence="2" id="KW-0732">Signal</keyword>
<feature type="region of interest" description="Disordered" evidence="1">
    <location>
        <begin position="19"/>
        <end position="57"/>
    </location>
</feature>
<keyword evidence="3" id="KW-0449">Lipoprotein</keyword>
<feature type="chain" id="PRO_5012795543" evidence="2">
    <location>
        <begin position="19"/>
        <end position="255"/>
    </location>
</feature>
<feature type="signal peptide" evidence="2">
    <location>
        <begin position="1"/>
        <end position="18"/>
    </location>
</feature>
<keyword evidence="4" id="KW-1185">Reference proteome</keyword>
<evidence type="ECO:0000313" key="4">
    <source>
        <dbReference type="Proteomes" id="UP000186455"/>
    </source>
</evidence>
<accession>A0A1Q4UXK2</accession>
<dbReference type="PANTHER" id="PTHR38589">
    <property type="entry name" value="BLR0621 PROTEIN"/>
    <property type="match status" value="1"/>
</dbReference>
<dbReference type="PANTHER" id="PTHR38589:SF1">
    <property type="entry name" value="BLR0621 PROTEIN"/>
    <property type="match status" value="1"/>
</dbReference>
<dbReference type="Proteomes" id="UP000186455">
    <property type="component" value="Unassembled WGS sequence"/>
</dbReference>
<dbReference type="EMBL" id="LFBV01000013">
    <property type="protein sequence ID" value="OKH90322.1"/>
    <property type="molecule type" value="Genomic_DNA"/>
</dbReference>
<evidence type="ECO:0000313" key="3">
    <source>
        <dbReference type="EMBL" id="OKH90322.1"/>
    </source>
</evidence>
<feature type="compositionally biased region" description="Gly residues" evidence="1">
    <location>
        <begin position="19"/>
        <end position="28"/>
    </location>
</feature>
<organism evidence="3 4">
    <name type="scientific">Streptomyces uncialis</name>
    <dbReference type="NCBI Taxonomy" id="1048205"/>
    <lineage>
        <taxon>Bacteria</taxon>
        <taxon>Bacillati</taxon>
        <taxon>Actinomycetota</taxon>
        <taxon>Actinomycetes</taxon>
        <taxon>Kitasatosporales</taxon>
        <taxon>Streptomycetaceae</taxon>
        <taxon>Streptomyces</taxon>
    </lineage>
</organism>
<proteinExistence type="predicted"/>
<evidence type="ECO:0000256" key="2">
    <source>
        <dbReference type="SAM" id="SignalP"/>
    </source>
</evidence>
<name>A0A1Q4UXK2_9ACTN</name>
<reference evidence="3 4" key="1">
    <citation type="submission" date="2015-06" db="EMBL/GenBank/DDBJ databases">
        <title>Cloning and characterization of the uncialamcin biosynthetic gene cluster.</title>
        <authorList>
            <person name="Yan X."/>
            <person name="Huang T."/>
            <person name="Ge H."/>
            <person name="Shen B."/>
        </authorList>
    </citation>
    <scope>NUCLEOTIDE SEQUENCE [LARGE SCALE GENOMIC DNA]</scope>
    <source>
        <strain evidence="3 4">DCA2648</strain>
    </source>
</reference>